<proteinExistence type="predicted"/>
<comment type="caution">
    <text evidence="2">The sequence shown here is derived from an EMBL/GenBank/DDBJ whole genome shotgun (WGS) entry which is preliminary data.</text>
</comment>
<dbReference type="InterPro" id="IPR015032">
    <property type="entry name" value="ThsB__TIR-like_domain"/>
</dbReference>
<protein>
    <submittedName>
        <fullName evidence="2">TIR domain-containing protein</fullName>
    </submittedName>
</protein>
<reference evidence="3" key="1">
    <citation type="journal article" date="2019" name="Int. J. Syst. Evol. Microbiol.">
        <title>The Global Catalogue of Microorganisms (GCM) 10K type strain sequencing project: providing services to taxonomists for standard genome sequencing and annotation.</title>
        <authorList>
            <consortium name="The Broad Institute Genomics Platform"/>
            <consortium name="The Broad Institute Genome Sequencing Center for Infectious Disease"/>
            <person name="Wu L."/>
            <person name="Ma J."/>
        </authorList>
    </citation>
    <scope>NUCLEOTIDE SEQUENCE [LARGE SCALE GENOMIC DNA]</scope>
    <source>
        <strain evidence="3">CGMCC 1.15067</strain>
    </source>
</reference>
<dbReference type="Proteomes" id="UP001597403">
    <property type="component" value="Unassembled WGS sequence"/>
</dbReference>
<name>A0ABW4UUF2_9BACL</name>
<keyword evidence="3" id="KW-1185">Reference proteome</keyword>
<dbReference type="EMBL" id="JBHUGF010000010">
    <property type="protein sequence ID" value="MFD1989947.1"/>
    <property type="molecule type" value="Genomic_DNA"/>
</dbReference>
<accession>A0ABW4UUF2</accession>
<evidence type="ECO:0000259" key="1">
    <source>
        <dbReference type="Pfam" id="PF08937"/>
    </source>
</evidence>
<dbReference type="RefSeq" id="WP_204823668.1">
    <property type="nucleotide sequence ID" value="NZ_JBHUGF010000010.1"/>
</dbReference>
<feature type="domain" description="Thoeris protein ThsB TIR-like" evidence="1">
    <location>
        <begin position="5"/>
        <end position="96"/>
    </location>
</feature>
<sequence>MHKTFISYHHDNDQDLKNMIVEKFGSNDFIDKSVKNGDINPNNTENTIMRTIREKFLKDLTVTLVLVGSETSQRPFINSEIQASLWGENPAGLLAVVRDEIYQKIYLETTCKNLNCNCGIKLRTQTKLFEDYLPELIFKNNKFHKPVAHYDDDQVYCSIVKISTFMRNPEKYIDDAFRKRKTIPIAYKKLSKSTPKIQNESLLFSSFKQFLIGESK</sequence>
<gene>
    <name evidence="2" type="ORF">ACFSGI_08255</name>
</gene>
<evidence type="ECO:0000313" key="2">
    <source>
        <dbReference type="EMBL" id="MFD1989947.1"/>
    </source>
</evidence>
<dbReference type="Pfam" id="PF08937">
    <property type="entry name" value="ThsB_TIR"/>
    <property type="match status" value="1"/>
</dbReference>
<evidence type="ECO:0000313" key="3">
    <source>
        <dbReference type="Proteomes" id="UP001597403"/>
    </source>
</evidence>
<organism evidence="2 3">
    <name type="scientific">Paenibacillus nicotianae</name>
    <dbReference type="NCBI Taxonomy" id="1526551"/>
    <lineage>
        <taxon>Bacteria</taxon>
        <taxon>Bacillati</taxon>
        <taxon>Bacillota</taxon>
        <taxon>Bacilli</taxon>
        <taxon>Bacillales</taxon>
        <taxon>Paenibacillaceae</taxon>
        <taxon>Paenibacillus</taxon>
    </lineage>
</organism>